<gene>
    <name evidence="10" type="ORF">EFD62_10540</name>
</gene>
<organism evidence="10 11">
    <name type="scientific">Acetivibrio mesophilus</name>
    <dbReference type="NCBI Taxonomy" id="2487273"/>
    <lineage>
        <taxon>Bacteria</taxon>
        <taxon>Bacillati</taxon>
        <taxon>Bacillota</taxon>
        <taxon>Clostridia</taxon>
        <taxon>Eubacteriales</taxon>
        <taxon>Oscillospiraceae</taxon>
        <taxon>Acetivibrio</taxon>
    </lineage>
</organism>
<evidence type="ECO:0000256" key="4">
    <source>
        <dbReference type="ARBA" id="ARBA00022840"/>
    </source>
</evidence>
<evidence type="ECO:0000313" key="10">
    <source>
        <dbReference type="EMBL" id="RXE58735.1"/>
    </source>
</evidence>
<evidence type="ECO:0000256" key="2">
    <source>
        <dbReference type="ARBA" id="ARBA00022692"/>
    </source>
</evidence>
<sequence>MKNSKYSKVKIVFELFTRYFKYNICFAVLSLLTLAVAYSSPMINAVIIDNGINKGSVKVLICGVMAYLAINFINELMLYAKTMVNLKYQYIVERDIKNEVIKYYVNTFRADLNSTSGGELETLIKSDVNKFINLISRNIQDILISFLRMIISLFFLIKLQTTLGLIVIAIQFVIVYVKKAFNDKLAENSTNIRKSYITVMERINEIIYNIKDLSLVKADKYLVSRYNDAYYESYRQDKKSTRISQNIFSIVNILRLFMDCTILVLGGFFVINGEMSLGILISFISYASMLSSPLSEILDIPSQYSNDKKSIDCVFDILVLMKNKKNMNCYMKDIKSKKHVEKISIDNVAFEYENGNCIFDGASAIFAKNKINYIVGRSGVGKSTLVKLILGKIVAKSGEILFDDISIKDIIDNNEIPQYISWVPQEPVLFRDTIRNNLLLGSDVSEDRLISACEECSILEDINNLPDGFDTMLGDFGDNLSVGQKHRLGLVRALLQENPIIIIDEGTAGLDYQTEQMIKDNIQKFCKDKIAIIITHSEDFIVDGSTVYEIKDKKIEEKVAVKFP</sequence>
<reference evidence="11" key="1">
    <citation type="submission" date="2018-11" db="EMBL/GenBank/DDBJ databases">
        <title>Genome sequencing of a novel mesophilic and cellulolytic organism within the genus Hungateiclostridium.</title>
        <authorList>
            <person name="Rettenmaier R."/>
            <person name="Liebl W."/>
            <person name="Zverlov V."/>
        </authorList>
    </citation>
    <scope>NUCLEOTIDE SEQUENCE [LARGE SCALE GENOMIC DNA]</scope>
    <source>
        <strain evidence="11">N2K1</strain>
    </source>
</reference>
<proteinExistence type="predicted"/>
<dbReference type="PANTHER" id="PTHR24221">
    <property type="entry name" value="ATP-BINDING CASSETTE SUB-FAMILY B"/>
    <property type="match status" value="1"/>
</dbReference>
<evidence type="ECO:0000256" key="3">
    <source>
        <dbReference type="ARBA" id="ARBA00022741"/>
    </source>
</evidence>
<dbReference type="Gene3D" id="1.20.1560.10">
    <property type="entry name" value="ABC transporter type 1, transmembrane domain"/>
    <property type="match status" value="1"/>
</dbReference>
<feature type="transmembrane region" description="Helical" evidence="7">
    <location>
        <begin position="55"/>
        <end position="73"/>
    </location>
</feature>
<keyword evidence="3" id="KW-0547">Nucleotide-binding</keyword>
<dbReference type="Pfam" id="PF00664">
    <property type="entry name" value="ABC_membrane"/>
    <property type="match status" value="1"/>
</dbReference>
<protein>
    <submittedName>
        <fullName evidence="10">ABC transporter ATP-binding protein</fullName>
    </submittedName>
</protein>
<feature type="transmembrane region" description="Helical" evidence="7">
    <location>
        <begin position="163"/>
        <end position="181"/>
    </location>
</feature>
<evidence type="ECO:0000256" key="6">
    <source>
        <dbReference type="ARBA" id="ARBA00023136"/>
    </source>
</evidence>
<accession>A0A4Q0I4T0</accession>
<dbReference type="InterPro" id="IPR039421">
    <property type="entry name" value="Type_1_exporter"/>
</dbReference>
<keyword evidence="11" id="KW-1185">Reference proteome</keyword>
<dbReference type="InterPro" id="IPR027417">
    <property type="entry name" value="P-loop_NTPase"/>
</dbReference>
<dbReference type="GO" id="GO:0005886">
    <property type="term" value="C:plasma membrane"/>
    <property type="evidence" value="ECO:0007669"/>
    <property type="project" value="UniProtKB-SubCell"/>
</dbReference>
<evidence type="ECO:0000256" key="1">
    <source>
        <dbReference type="ARBA" id="ARBA00004651"/>
    </source>
</evidence>
<dbReference type="PROSITE" id="PS50893">
    <property type="entry name" value="ABC_TRANSPORTER_2"/>
    <property type="match status" value="1"/>
</dbReference>
<evidence type="ECO:0000256" key="5">
    <source>
        <dbReference type="ARBA" id="ARBA00022989"/>
    </source>
</evidence>
<dbReference type="GO" id="GO:0016887">
    <property type="term" value="F:ATP hydrolysis activity"/>
    <property type="evidence" value="ECO:0007669"/>
    <property type="project" value="InterPro"/>
</dbReference>
<dbReference type="InterPro" id="IPR003593">
    <property type="entry name" value="AAA+_ATPase"/>
</dbReference>
<evidence type="ECO:0000313" key="11">
    <source>
        <dbReference type="Proteomes" id="UP000289166"/>
    </source>
</evidence>
<dbReference type="SUPFAM" id="SSF52540">
    <property type="entry name" value="P-loop containing nucleoside triphosphate hydrolases"/>
    <property type="match status" value="1"/>
</dbReference>
<evidence type="ECO:0000259" key="8">
    <source>
        <dbReference type="PROSITE" id="PS50893"/>
    </source>
</evidence>
<dbReference type="Gene3D" id="3.40.50.300">
    <property type="entry name" value="P-loop containing nucleotide triphosphate hydrolases"/>
    <property type="match status" value="1"/>
</dbReference>
<dbReference type="GO" id="GO:0140359">
    <property type="term" value="F:ABC-type transporter activity"/>
    <property type="evidence" value="ECO:0007669"/>
    <property type="project" value="InterPro"/>
</dbReference>
<dbReference type="Proteomes" id="UP000289166">
    <property type="component" value="Unassembled WGS sequence"/>
</dbReference>
<evidence type="ECO:0000259" key="9">
    <source>
        <dbReference type="PROSITE" id="PS50929"/>
    </source>
</evidence>
<dbReference type="OrthoDB" id="95687at2"/>
<keyword evidence="4 10" id="KW-0067">ATP-binding</keyword>
<name>A0A4Q0I4T0_9FIRM</name>
<dbReference type="InterPro" id="IPR003439">
    <property type="entry name" value="ABC_transporter-like_ATP-bd"/>
</dbReference>
<dbReference type="PANTHER" id="PTHR24221:SF654">
    <property type="entry name" value="ATP-BINDING CASSETTE SUB-FAMILY B MEMBER 6"/>
    <property type="match status" value="1"/>
</dbReference>
<keyword evidence="2 7" id="KW-0812">Transmembrane</keyword>
<evidence type="ECO:0000256" key="7">
    <source>
        <dbReference type="SAM" id="Phobius"/>
    </source>
</evidence>
<dbReference type="RefSeq" id="WP_069195469.1">
    <property type="nucleotide sequence ID" value="NZ_RLII01000013.1"/>
</dbReference>
<dbReference type="GO" id="GO:0005524">
    <property type="term" value="F:ATP binding"/>
    <property type="evidence" value="ECO:0007669"/>
    <property type="project" value="UniProtKB-KW"/>
</dbReference>
<dbReference type="CDD" id="cd07346">
    <property type="entry name" value="ABC_6TM_exporters"/>
    <property type="match status" value="1"/>
</dbReference>
<feature type="domain" description="ABC transmembrane type-1" evidence="9">
    <location>
        <begin position="27"/>
        <end position="306"/>
    </location>
</feature>
<keyword evidence="5 7" id="KW-1133">Transmembrane helix</keyword>
<dbReference type="GO" id="GO:0034040">
    <property type="term" value="F:ATPase-coupled lipid transmembrane transporter activity"/>
    <property type="evidence" value="ECO:0007669"/>
    <property type="project" value="TreeGrafter"/>
</dbReference>
<comment type="subcellular location">
    <subcellularLocation>
        <location evidence="1">Cell membrane</location>
        <topology evidence="1">Multi-pass membrane protein</topology>
    </subcellularLocation>
</comment>
<dbReference type="AlphaFoldDB" id="A0A4Q0I4T0"/>
<dbReference type="SUPFAM" id="SSF90123">
    <property type="entry name" value="ABC transporter transmembrane region"/>
    <property type="match status" value="1"/>
</dbReference>
<dbReference type="SMART" id="SM00382">
    <property type="entry name" value="AAA"/>
    <property type="match status" value="1"/>
</dbReference>
<comment type="caution">
    <text evidence="10">The sequence shown here is derived from an EMBL/GenBank/DDBJ whole genome shotgun (WGS) entry which is preliminary data.</text>
</comment>
<keyword evidence="6 7" id="KW-0472">Membrane</keyword>
<dbReference type="Pfam" id="PF00005">
    <property type="entry name" value="ABC_tran"/>
    <property type="match status" value="1"/>
</dbReference>
<dbReference type="PROSITE" id="PS50929">
    <property type="entry name" value="ABC_TM1F"/>
    <property type="match status" value="1"/>
</dbReference>
<dbReference type="InterPro" id="IPR011527">
    <property type="entry name" value="ABC1_TM_dom"/>
</dbReference>
<dbReference type="InterPro" id="IPR036640">
    <property type="entry name" value="ABC1_TM_sf"/>
</dbReference>
<feature type="domain" description="ABC transporter" evidence="8">
    <location>
        <begin position="343"/>
        <end position="563"/>
    </location>
</feature>
<dbReference type="EMBL" id="RLII01000013">
    <property type="protein sequence ID" value="RXE58735.1"/>
    <property type="molecule type" value="Genomic_DNA"/>
</dbReference>